<proteinExistence type="predicted"/>
<dbReference type="InterPro" id="IPR028349">
    <property type="entry name" value="PafC-like"/>
</dbReference>
<dbReference type="GO" id="GO:0003677">
    <property type="term" value="F:DNA binding"/>
    <property type="evidence" value="ECO:0007669"/>
    <property type="project" value="UniProtKB-KW"/>
</dbReference>
<dbReference type="PROSITE" id="PS51000">
    <property type="entry name" value="HTH_DEOR_2"/>
    <property type="match status" value="1"/>
</dbReference>
<dbReference type="EMBL" id="QPJW01000012">
    <property type="protein sequence ID" value="RCX16479.1"/>
    <property type="molecule type" value="Genomic_DNA"/>
</dbReference>
<dbReference type="GO" id="GO:0003700">
    <property type="term" value="F:DNA-binding transcription factor activity"/>
    <property type="evidence" value="ECO:0007669"/>
    <property type="project" value="InterPro"/>
</dbReference>
<dbReference type="InterPro" id="IPR026881">
    <property type="entry name" value="WYL_dom"/>
</dbReference>
<keyword evidence="5" id="KW-1185">Reference proteome</keyword>
<dbReference type="PROSITE" id="PS52050">
    <property type="entry name" value="WYL"/>
    <property type="match status" value="1"/>
</dbReference>
<dbReference type="PANTHER" id="PTHR34580:SF1">
    <property type="entry name" value="PROTEIN PAFC"/>
    <property type="match status" value="1"/>
</dbReference>
<dbReference type="PANTHER" id="PTHR34580">
    <property type="match status" value="1"/>
</dbReference>
<feature type="domain" description="HTH deoR-type" evidence="3">
    <location>
        <begin position="8"/>
        <end position="63"/>
    </location>
</feature>
<accession>A0A369B4N6</accession>
<comment type="caution">
    <text evidence="4">The sequence shown here is derived from an EMBL/GenBank/DDBJ whole genome shotgun (WGS) entry which is preliminary data.</text>
</comment>
<dbReference type="Pfam" id="PF13280">
    <property type="entry name" value="WYL"/>
    <property type="match status" value="1"/>
</dbReference>
<dbReference type="InterPro" id="IPR013196">
    <property type="entry name" value="HTH_11"/>
</dbReference>
<keyword evidence="1" id="KW-0805">Transcription regulation</keyword>
<reference evidence="4 5" key="1">
    <citation type="submission" date="2018-07" db="EMBL/GenBank/DDBJ databases">
        <title>Genomic Encyclopedia of Type Strains, Phase III (KMG-III): the genomes of soil and plant-associated and newly described type strains.</title>
        <authorList>
            <person name="Whitman W."/>
        </authorList>
    </citation>
    <scope>NUCLEOTIDE SEQUENCE [LARGE SCALE GENOMIC DNA]</scope>
    <source>
        <strain evidence="4 5">CECT 8333</strain>
    </source>
</reference>
<evidence type="ECO:0000256" key="1">
    <source>
        <dbReference type="ARBA" id="ARBA00023015"/>
    </source>
</evidence>
<dbReference type="Pfam" id="PF25583">
    <property type="entry name" value="WCX"/>
    <property type="match status" value="1"/>
</dbReference>
<evidence type="ECO:0000256" key="2">
    <source>
        <dbReference type="ARBA" id="ARBA00023163"/>
    </source>
</evidence>
<dbReference type="InterPro" id="IPR057727">
    <property type="entry name" value="WCX_dom"/>
</dbReference>
<evidence type="ECO:0000313" key="4">
    <source>
        <dbReference type="EMBL" id="RCX16479.1"/>
    </source>
</evidence>
<dbReference type="Gene3D" id="1.10.10.10">
    <property type="entry name" value="Winged helix-like DNA-binding domain superfamily/Winged helix DNA-binding domain"/>
    <property type="match status" value="1"/>
</dbReference>
<dbReference type="Proteomes" id="UP000253090">
    <property type="component" value="Unassembled WGS sequence"/>
</dbReference>
<evidence type="ECO:0000259" key="3">
    <source>
        <dbReference type="PROSITE" id="PS51000"/>
    </source>
</evidence>
<dbReference type="InterPro" id="IPR036390">
    <property type="entry name" value="WH_DNA-bd_sf"/>
</dbReference>
<dbReference type="InterPro" id="IPR036388">
    <property type="entry name" value="WH-like_DNA-bd_sf"/>
</dbReference>
<protein>
    <submittedName>
        <fullName evidence="4">Putative DNA-binding transcriptional regulator YafY</fullName>
    </submittedName>
</protein>
<gene>
    <name evidence="4" type="ORF">DFP94_11299</name>
</gene>
<dbReference type="InterPro" id="IPR051534">
    <property type="entry name" value="CBASS_pafABC_assoc_protein"/>
</dbReference>
<keyword evidence="4" id="KW-0238">DNA-binding</keyword>
<dbReference type="SUPFAM" id="SSF46785">
    <property type="entry name" value="Winged helix' DNA-binding domain"/>
    <property type="match status" value="1"/>
</dbReference>
<dbReference type="AlphaFoldDB" id="A0A369B4N6"/>
<dbReference type="PIRSF" id="PIRSF016838">
    <property type="entry name" value="PafC"/>
    <property type="match status" value="1"/>
</dbReference>
<evidence type="ECO:0000313" key="5">
    <source>
        <dbReference type="Proteomes" id="UP000253090"/>
    </source>
</evidence>
<dbReference type="InterPro" id="IPR001034">
    <property type="entry name" value="DeoR_HTH"/>
</dbReference>
<dbReference type="Pfam" id="PF08279">
    <property type="entry name" value="HTH_11"/>
    <property type="match status" value="1"/>
</dbReference>
<keyword evidence="2" id="KW-0804">Transcription</keyword>
<name>A0A369B4N6_9BACL</name>
<sequence>MKEGIYMRADRLLSILLLLQNGGKLNSRQLAEKLEVSERTIVRDMDALSSAGIPVYAERGPLGGWMLAENYRTSLTGMNQEEILSLLLTSYSHLLGELGIPKRSFDAAYQKLLASSPAPVRQDAEMLSERIHIDGAGWHTSGESFPQLTVVQEAVWGQRKLDISYRKSESDAAYTGAISRRTVHPLGLVAKRNVWYLVAEENGVIKTFRISRITEAAVLEETFQRPPGFSLSGYWEQSTADFKSALPRYPATISISVQRLARLKRERYAKVLRAEPEDVQAGWMSVDIEFNTLESACEILLACGREAKTLLPPELREMIRNEAEAISALYR</sequence>
<organism evidence="4 5">
    <name type="scientific">Fontibacillus phaseoli</name>
    <dbReference type="NCBI Taxonomy" id="1416533"/>
    <lineage>
        <taxon>Bacteria</taxon>
        <taxon>Bacillati</taxon>
        <taxon>Bacillota</taxon>
        <taxon>Bacilli</taxon>
        <taxon>Bacillales</taxon>
        <taxon>Paenibacillaceae</taxon>
        <taxon>Fontibacillus</taxon>
    </lineage>
</organism>